<dbReference type="GeneID" id="117151327"/>
<feature type="chain" id="PRO_5028146189" evidence="2">
    <location>
        <begin position="20"/>
        <end position="137"/>
    </location>
</feature>
<dbReference type="RefSeq" id="XP_033175193.1">
    <property type="nucleotide sequence ID" value="XM_033319302.1"/>
</dbReference>
<dbReference type="Proteomes" id="UP000515180">
    <property type="component" value="Unplaced"/>
</dbReference>
<evidence type="ECO:0000313" key="4">
    <source>
        <dbReference type="RefSeq" id="XP_033175193.1"/>
    </source>
</evidence>
<sequence>MRSLVLLVLVATAIISVSCRETKGDNRPLRPPPKGKRGIVEYSGGYSSGGSSYNSPLISSGYSGGSYLGHSAGIQSLGGGSLGHGSLGYSLGSGGLSLGSGLSHGAGLQGISLGGHFGQSSYFRHPRRRYLFRQFQF</sequence>
<reference evidence="4" key="1">
    <citation type="submission" date="2025-08" db="UniProtKB">
        <authorList>
            <consortium name="RefSeq"/>
        </authorList>
    </citation>
    <scope>IDENTIFICATION</scope>
</reference>
<evidence type="ECO:0000256" key="1">
    <source>
        <dbReference type="SAM" id="MobiDB-lite"/>
    </source>
</evidence>
<name>A0A6P8L156_BOMIM</name>
<gene>
    <name evidence="4" type="primary">LOC117151327</name>
</gene>
<protein>
    <submittedName>
        <fullName evidence="4">Keratin, type II cytoskeletal 1-like</fullName>
    </submittedName>
</protein>
<organism evidence="3 4">
    <name type="scientific">Bombus impatiens</name>
    <name type="common">Bumblebee</name>
    <dbReference type="NCBI Taxonomy" id="132113"/>
    <lineage>
        <taxon>Eukaryota</taxon>
        <taxon>Metazoa</taxon>
        <taxon>Ecdysozoa</taxon>
        <taxon>Arthropoda</taxon>
        <taxon>Hexapoda</taxon>
        <taxon>Insecta</taxon>
        <taxon>Pterygota</taxon>
        <taxon>Neoptera</taxon>
        <taxon>Endopterygota</taxon>
        <taxon>Hymenoptera</taxon>
        <taxon>Apocrita</taxon>
        <taxon>Aculeata</taxon>
        <taxon>Apoidea</taxon>
        <taxon>Anthophila</taxon>
        <taxon>Apidae</taxon>
        <taxon>Bombus</taxon>
        <taxon>Pyrobombus</taxon>
    </lineage>
</organism>
<evidence type="ECO:0000313" key="3">
    <source>
        <dbReference type="Proteomes" id="UP000515180"/>
    </source>
</evidence>
<dbReference type="AlphaFoldDB" id="A0A6P8L156"/>
<feature type="region of interest" description="Disordered" evidence="1">
    <location>
        <begin position="21"/>
        <end position="41"/>
    </location>
</feature>
<keyword evidence="3" id="KW-1185">Reference proteome</keyword>
<feature type="signal peptide" evidence="2">
    <location>
        <begin position="1"/>
        <end position="19"/>
    </location>
</feature>
<accession>A0A6P8L156</accession>
<keyword evidence="2" id="KW-0732">Signal</keyword>
<evidence type="ECO:0000256" key="2">
    <source>
        <dbReference type="SAM" id="SignalP"/>
    </source>
</evidence>
<proteinExistence type="predicted"/>
<dbReference type="PROSITE" id="PS51257">
    <property type="entry name" value="PROKAR_LIPOPROTEIN"/>
    <property type="match status" value="1"/>
</dbReference>